<dbReference type="Proteomes" id="UP000472275">
    <property type="component" value="Chromosome 2"/>
</dbReference>
<dbReference type="GeneTree" id="ENSGT00940000154427"/>
<feature type="domain" description="DUF4515" evidence="2">
    <location>
        <begin position="2"/>
        <end position="113"/>
    </location>
</feature>
<sequence length="203" mass="23465">MALLTKRGQEKAEEIEKLKQELIDLKQQAQEEMKKLADYYAQQIKELEEKFQKKVGEIGQIQLERKLIKEFCRGKASMEKELEDKRLEEDVEKKQIMMAETAQCEAVLEKIQFEKVDISELTWEQKERVLRLLFAKMNGTNPRKYNRVLATSASAPDNTKEESKIGTENASPNLIFITQQANFSDSSSAVILPHIQMLTPQTE</sequence>
<keyword evidence="4" id="KW-1185">Reference proteome</keyword>
<dbReference type="InterPro" id="IPR032777">
    <property type="entry name" value="DUF4515"/>
</dbReference>
<dbReference type="Ensembl" id="ENSACCT00020004378.1">
    <property type="protein sequence ID" value="ENSACCP00020004209.1"/>
    <property type="gene ID" value="ENSACCG00020002890.1"/>
</dbReference>
<evidence type="ECO:0000313" key="3">
    <source>
        <dbReference type="Ensembl" id="ENSACCP00020004209.1"/>
    </source>
</evidence>
<evidence type="ECO:0000256" key="1">
    <source>
        <dbReference type="SAM" id="Coils"/>
    </source>
</evidence>
<evidence type="ECO:0000259" key="2">
    <source>
        <dbReference type="Pfam" id="PF14988"/>
    </source>
</evidence>
<name>A0A663DWT3_AQUCH</name>
<feature type="coiled-coil region" evidence="1">
    <location>
        <begin position="1"/>
        <end position="95"/>
    </location>
</feature>
<gene>
    <name evidence="3" type="primary">BBOF1</name>
</gene>
<protein>
    <submittedName>
        <fullName evidence="3">Basal body orientation factor 1</fullName>
    </submittedName>
</protein>
<evidence type="ECO:0000313" key="4">
    <source>
        <dbReference type="Proteomes" id="UP000472275"/>
    </source>
</evidence>
<accession>A0A663DWT3</accession>
<keyword evidence="1" id="KW-0175">Coiled coil</keyword>
<dbReference type="Pfam" id="PF14988">
    <property type="entry name" value="DUF4515"/>
    <property type="match status" value="1"/>
</dbReference>
<proteinExistence type="predicted"/>
<dbReference type="AlphaFoldDB" id="A0A663DWT3"/>
<reference evidence="3" key="2">
    <citation type="submission" date="2025-09" db="UniProtKB">
        <authorList>
            <consortium name="Ensembl"/>
        </authorList>
    </citation>
    <scope>IDENTIFICATION</scope>
</reference>
<organism evidence="3 4">
    <name type="scientific">Aquila chrysaetos chrysaetos</name>
    <dbReference type="NCBI Taxonomy" id="223781"/>
    <lineage>
        <taxon>Eukaryota</taxon>
        <taxon>Metazoa</taxon>
        <taxon>Chordata</taxon>
        <taxon>Craniata</taxon>
        <taxon>Vertebrata</taxon>
        <taxon>Euteleostomi</taxon>
        <taxon>Archelosauria</taxon>
        <taxon>Archosauria</taxon>
        <taxon>Dinosauria</taxon>
        <taxon>Saurischia</taxon>
        <taxon>Theropoda</taxon>
        <taxon>Coelurosauria</taxon>
        <taxon>Aves</taxon>
        <taxon>Neognathae</taxon>
        <taxon>Neoaves</taxon>
        <taxon>Telluraves</taxon>
        <taxon>Accipitrimorphae</taxon>
        <taxon>Accipitriformes</taxon>
        <taxon>Accipitridae</taxon>
        <taxon>Accipitrinae</taxon>
        <taxon>Aquila</taxon>
    </lineage>
</organism>
<reference evidence="3" key="1">
    <citation type="submission" date="2025-08" db="UniProtKB">
        <authorList>
            <consortium name="Ensembl"/>
        </authorList>
    </citation>
    <scope>IDENTIFICATION</scope>
</reference>